<dbReference type="PROSITE" id="PS50893">
    <property type="entry name" value="ABC_TRANSPORTER_2"/>
    <property type="match status" value="1"/>
</dbReference>
<dbReference type="RefSeq" id="WP_210579607.1">
    <property type="nucleotide sequence ID" value="NZ_LK995486.1"/>
</dbReference>
<evidence type="ECO:0000259" key="7">
    <source>
        <dbReference type="PROSITE" id="PS50893"/>
    </source>
</evidence>
<dbReference type="InterPro" id="IPR003439">
    <property type="entry name" value="ABC_transporter-like_ATP-bd"/>
</dbReference>
<reference evidence="8" key="1">
    <citation type="submission" date="2014-07" db="EMBL/GenBank/DDBJ databases">
        <authorList>
            <person name="Zhang J.E."/>
            <person name="Yang H."/>
            <person name="Guo J."/>
            <person name="Deng Z."/>
            <person name="Luo H."/>
            <person name="Luo M."/>
            <person name="Zhao B."/>
        </authorList>
    </citation>
    <scope>NUCLEOTIDE SEQUENCE</scope>
    <source>
        <strain evidence="8">AM4</strain>
    </source>
</reference>
<dbReference type="AlphaFoldDB" id="A0A1L7RAK5"/>
<evidence type="ECO:0000256" key="3">
    <source>
        <dbReference type="ARBA" id="ARBA00022448"/>
    </source>
</evidence>
<evidence type="ECO:0000256" key="1">
    <source>
        <dbReference type="ARBA" id="ARBA00004202"/>
    </source>
</evidence>
<dbReference type="EMBL" id="LK995486">
    <property type="protein sequence ID" value="CED90885.1"/>
    <property type="molecule type" value="Genomic_DNA"/>
</dbReference>
<dbReference type="GO" id="GO:0005886">
    <property type="term" value="C:plasma membrane"/>
    <property type="evidence" value="ECO:0007669"/>
    <property type="project" value="UniProtKB-SubCell"/>
</dbReference>
<keyword evidence="6" id="KW-0046">Antibiotic resistance</keyword>
<dbReference type="GO" id="GO:0005524">
    <property type="term" value="F:ATP binding"/>
    <property type="evidence" value="ECO:0007669"/>
    <property type="project" value="UniProtKB-KW"/>
</dbReference>
<protein>
    <submittedName>
        <fullName evidence="8">ATP-binding transport protein NatA</fullName>
    </submittedName>
</protein>
<evidence type="ECO:0000256" key="2">
    <source>
        <dbReference type="ARBA" id="ARBA00005417"/>
    </source>
</evidence>
<feature type="domain" description="ABC transporter" evidence="7">
    <location>
        <begin position="13"/>
        <end position="246"/>
    </location>
</feature>
<gene>
    <name evidence="8" type="ORF">AAM4_1053</name>
</gene>
<keyword evidence="3" id="KW-0813">Transport</keyword>
<dbReference type="PANTHER" id="PTHR42711">
    <property type="entry name" value="ABC TRANSPORTER ATP-BINDING PROTEIN"/>
    <property type="match status" value="1"/>
</dbReference>
<keyword evidence="5 8" id="KW-0067">ATP-binding</keyword>
<dbReference type="InterPro" id="IPR050763">
    <property type="entry name" value="ABC_transporter_ATP-binding"/>
</dbReference>
<dbReference type="InterPro" id="IPR003593">
    <property type="entry name" value="AAA+_ATPase"/>
</dbReference>
<name>A0A1L7RAK5_9ACTO</name>
<organism evidence="8">
    <name type="scientific">Actinomyces succiniciruminis</name>
    <dbReference type="NCBI Taxonomy" id="1522002"/>
    <lineage>
        <taxon>Bacteria</taxon>
        <taxon>Bacillati</taxon>
        <taxon>Actinomycetota</taxon>
        <taxon>Actinomycetes</taxon>
        <taxon>Actinomycetales</taxon>
        <taxon>Actinomycetaceae</taxon>
        <taxon>Actinomyces</taxon>
    </lineage>
</organism>
<keyword evidence="4" id="KW-0547">Nucleotide-binding</keyword>
<comment type="similarity">
    <text evidence="2">Belongs to the ABC transporter superfamily.</text>
</comment>
<dbReference type="GO" id="GO:0046677">
    <property type="term" value="P:response to antibiotic"/>
    <property type="evidence" value="ECO:0007669"/>
    <property type="project" value="UniProtKB-KW"/>
</dbReference>
<evidence type="ECO:0000256" key="4">
    <source>
        <dbReference type="ARBA" id="ARBA00022741"/>
    </source>
</evidence>
<dbReference type="SUPFAM" id="SSF52540">
    <property type="entry name" value="P-loop containing nucleoside triphosphate hydrolases"/>
    <property type="match status" value="1"/>
</dbReference>
<sequence>MPSTRAAGNTPVLAASGLRRVFGKERFVAVDDLSLSVTPGQVHALLGPNGAGKTTTVRMCATLLTPTAGQIQVDGIDAVHRPEAARARLGLVLGGELGFYPRATARDNLLFFADLQGLAVHQRRQAVDAALERMGLADVATRKAGAFSRGMLQRLHLARALLGSPPLLLLDEPTTGLDPDVALQVRDLIRELAADGTGVLLTSHSMPEVEELADMISVIGAGRIVTRGDVSDVAAYAGIGMTSVFSLPARHADTDTRLQKRLGDGAIVVQRPASSQWAVTVYWSANESRADREARDAVLTTALAEIGAEAPVDLVTRPASLEEAYLALADRLAR</sequence>
<evidence type="ECO:0000313" key="8">
    <source>
        <dbReference type="EMBL" id="CED90885.1"/>
    </source>
</evidence>
<comment type="subcellular location">
    <subcellularLocation>
        <location evidence="1">Cell membrane</location>
        <topology evidence="1">Peripheral membrane protein</topology>
    </subcellularLocation>
</comment>
<dbReference type="Gene3D" id="3.40.50.300">
    <property type="entry name" value="P-loop containing nucleotide triphosphate hydrolases"/>
    <property type="match status" value="1"/>
</dbReference>
<dbReference type="GO" id="GO:0016887">
    <property type="term" value="F:ATP hydrolysis activity"/>
    <property type="evidence" value="ECO:0007669"/>
    <property type="project" value="InterPro"/>
</dbReference>
<dbReference type="InterPro" id="IPR027417">
    <property type="entry name" value="P-loop_NTPase"/>
</dbReference>
<evidence type="ECO:0000256" key="6">
    <source>
        <dbReference type="ARBA" id="ARBA00023251"/>
    </source>
</evidence>
<evidence type="ECO:0000256" key="5">
    <source>
        <dbReference type="ARBA" id="ARBA00022840"/>
    </source>
</evidence>
<accession>A0A1L7RAK5</accession>
<dbReference type="Pfam" id="PF00005">
    <property type="entry name" value="ABC_tran"/>
    <property type="match status" value="1"/>
</dbReference>
<dbReference type="PANTHER" id="PTHR42711:SF5">
    <property type="entry name" value="ABC TRANSPORTER ATP-BINDING PROTEIN NATA"/>
    <property type="match status" value="1"/>
</dbReference>
<dbReference type="SMART" id="SM00382">
    <property type="entry name" value="AAA"/>
    <property type="match status" value="1"/>
</dbReference>
<proteinExistence type="inferred from homology"/>